<dbReference type="NCBIfam" id="TIGR01549">
    <property type="entry name" value="HAD-SF-IA-v1"/>
    <property type="match status" value="1"/>
</dbReference>
<dbReference type="Gene3D" id="1.10.150.520">
    <property type="match status" value="1"/>
</dbReference>
<dbReference type="GO" id="GO:0008967">
    <property type="term" value="F:phosphoglycolate phosphatase activity"/>
    <property type="evidence" value="ECO:0007669"/>
    <property type="project" value="TreeGrafter"/>
</dbReference>
<dbReference type="Pfam" id="PF00702">
    <property type="entry name" value="Hydrolase"/>
    <property type="match status" value="1"/>
</dbReference>
<dbReference type="InterPro" id="IPR023214">
    <property type="entry name" value="HAD_sf"/>
</dbReference>
<dbReference type="InterPro" id="IPR036412">
    <property type="entry name" value="HAD-like_sf"/>
</dbReference>
<proteinExistence type="predicted"/>
<evidence type="ECO:0008006" key="3">
    <source>
        <dbReference type="Google" id="ProtNLM"/>
    </source>
</evidence>
<evidence type="ECO:0000313" key="1">
    <source>
        <dbReference type="EMBL" id="GAS80211.1"/>
    </source>
</evidence>
<dbReference type="AlphaFoldDB" id="A0A100VI28"/>
<dbReference type="GO" id="GO:0005829">
    <property type="term" value="C:cytosol"/>
    <property type="evidence" value="ECO:0007669"/>
    <property type="project" value="TreeGrafter"/>
</dbReference>
<dbReference type="InterPro" id="IPR050155">
    <property type="entry name" value="HAD-like_hydrolase_sf"/>
</dbReference>
<comment type="caution">
    <text evidence="1">The sequence shown here is derived from an EMBL/GenBank/DDBJ whole genome shotgun (WGS) entry which is preliminary data.</text>
</comment>
<gene>
    <name evidence="1" type="ORF">PAHA3_0281</name>
</gene>
<reference evidence="2" key="2">
    <citation type="submission" date="2016-01" db="EMBL/GenBank/DDBJ databases">
        <title>Draft Genome Sequence of Paenibacillus amylolyticus Heshi-A3 that Was Isolated from Fermented Rice Bran with Aging Salted Mackerel, Which Was Named Heshiko as Traditional Fermented Seafood in Japan.</title>
        <authorList>
            <person name="Akuzawa S."/>
            <person name="Nakagawa J."/>
            <person name="Kanekatsu T."/>
            <person name="Kubota E."/>
            <person name="Ohtake R."/>
            <person name="Suzuki T."/>
            <person name="Kanesaki Y."/>
        </authorList>
    </citation>
    <scope>NUCLEOTIDE SEQUENCE [LARGE SCALE GENOMIC DNA]</scope>
    <source>
        <strain evidence="2">Heshi-A3</strain>
    </source>
</reference>
<reference evidence="1 2" key="1">
    <citation type="journal article" date="2016" name="Genome Announc.">
        <title>Draft Genome Sequence of Paenibacillus amylolyticus Heshi-A3, Isolated from Fermented Rice Bran in a Japanese Fermented Seafood Dish.</title>
        <authorList>
            <person name="Akuzawa S."/>
            <person name="Nagaoka J."/>
            <person name="Kanekatsu M."/>
            <person name="Kubota E."/>
            <person name="Ohtake R."/>
            <person name="Suzuki T."/>
            <person name="Kanesaki Y."/>
        </authorList>
    </citation>
    <scope>NUCLEOTIDE SEQUENCE [LARGE SCALE GENOMIC DNA]</scope>
    <source>
        <strain evidence="1 2">Heshi-A3</strain>
    </source>
</reference>
<dbReference type="GO" id="GO:0006281">
    <property type="term" value="P:DNA repair"/>
    <property type="evidence" value="ECO:0007669"/>
    <property type="project" value="TreeGrafter"/>
</dbReference>
<name>A0A100VI28_PAEAM</name>
<evidence type="ECO:0000313" key="2">
    <source>
        <dbReference type="Proteomes" id="UP000069697"/>
    </source>
</evidence>
<dbReference type="SFLD" id="SFLDG01129">
    <property type="entry name" value="C1.5:_HAD__Beta-PGM__Phosphata"/>
    <property type="match status" value="1"/>
</dbReference>
<dbReference type="Gene3D" id="3.40.50.1000">
    <property type="entry name" value="HAD superfamily/HAD-like"/>
    <property type="match status" value="1"/>
</dbReference>
<dbReference type="InterPro" id="IPR006439">
    <property type="entry name" value="HAD-SF_hydro_IA"/>
</dbReference>
<dbReference type="SFLD" id="SFLDS00003">
    <property type="entry name" value="Haloacid_Dehalogenase"/>
    <property type="match status" value="1"/>
</dbReference>
<dbReference type="PANTHER" id="PTHR43434">
    <property type="entry name" value="PHOSPHOGLYCOLATE PHOSPHATASE"/>
    <property type="match status" value="1"/>
</dbReference>
<sequence length="227" mass="25966">MPDVSGLKWLFFDVGDTLVDEWEPVDDIIGQFVREACALGYPVEIEAVRELFASCYRKYEQWPMRVAISTFIEDEGHRKQIQDKLKFQKDLERPFPSADSVLQKLSRYYRIGIIANQSLGTEERLESYGLRKYVDVLACSAEEGVSKPDPELYAVALKQAGCEPEEAVMVGDRIDNDIIPARKMGMHTIRIMQGYGRFQPELSDDDRADWTVDSLDQLLPLLIPNQN</sequence>
<dbReference type="Proteomes" id="UP000069697">
    <property type="component" value="Unassembled WGS sequence"/>
</dbReference>
<protein>
    <recommendedName>
        <fullName evidence="3">HAD family hydrolase</fullName>
    </recommendedName>
</protein>
<organism evidence="1 2">
    <name type="scientific">Paenibacillus amylolyticus</name>
    <dbReference type="NCBI Taxonomy" id="1451"/>
    <lineage>
        <taxon>Bacteria</taxon>
        <taxon>Bacillati</taxon>
        <taxon>Bacillota</taxon>
        <taxon>Bacilli</taxon>
        <taxon>Bacillales</taxon>
        <taxon>Paenibacillaceae</taxon>
        <taxon>Paenibacillus</taxon>
    </lineage>
</organism>
<dbReference type="NCBIfam" id="TIGR01509">
    <property type="entry name" value="HAD-SF-IA-v3"/>
    <property type="match status" value="1"/>
</dbReference>
<dbReference type="SUPFAM" id="SSF56784">
    <property type="entry name" value="HAD-like"/>
    <property type="match status" value="1"/>
</dbReference>
<dbReference type="PANTHER" id="PTHR43434:SF1">
    <property type="entry name" value="PHOSPHOGLYCOLATE PHOSPHATASE"/>
    <property type="match status" value="1"/>
</dbReference>
<dbReference type="EMBL" id="BCNV01000001">
    <property type="protein sequence ID" value="GAS80211.1"/>
    <property type="molecule type" value="Genomic_DNA"/>
</dbReference>
<accession>A0A100VI28</accession>
<dbReference type="RefSeq" id="WP_062833127.1">
    <property type="nucleotide sequence ID" value="NZ_BCNV01000001.1"/>
</dbReference>